<dbReference type="STRING" id="758820.SAMN00777080_3288"/>
<gene>
    <name evidence="2" type="ORF">SAMN00777080_3288</name>
</gene>
<dbReference type="EMBL" id="LT838813">
    <property type="protein sequence ID" value="SMD44662.1"/>
    <property type="molecule type" value="Genomic_DNA"/>
</dbReference>
<proteinExistence type="predicted"/>
<evidence type="ECO:0000313" key="3">
    <source>
        <dbReference type="Proteomes" id="UP000192333"/>
    </source>
</evidence>
<feature type="chain" id="PRO_5013026473" evidence="1">
    <location>
        <begin position="23"/>
        <end position="129"/>
    </location>
</feature>
<organism evidence="2 3">
    <name type="scientific">Aquiflexum balticum DSM 16537</name>
    <dbReference type="NCBI Taxonomy" id="758820"/>
    <lineage>
        <taxon>Bacteria</taxon>
        <taxon>Pseudomonadati</taxon>
        <taxon>Bacteroidota</taxon>
        <taxon>Cytophagia</taxon>
        <taxon>Cytophagales</taxon>
        <taxon>Cyclobacteriaceae</taxon>
        <taxon>Aquiflexum</taxon>
    </lineage>
</organism>
<sequence length="129" mass="13994">MKTTIAIFALLLGALFTVDAHAQIPKVPGMDLPTQLLGALNNVDGLGLNADQTSKLKDNNKSFTDDIFKVLNSAAGDDVKKNQFLDLKKTRQNFLMGLLGQQLLGNYNKKIANLIKPFKKQLGLAALAL</sequence>
<dbReference type="AlphaFoldDB" id="A0A1W2H7N1"/>
<feature type="signal peptide" evidence="1">
    <location>
        <begin position="1"/>
        <end position="22"/>
    </location>
</feature>
<dbReference type="RefSeq" id="WP_084121457.1">
    <property type="nucleotide sequence ID" value="NZ_LT838813.1"/>
</dbReference>
<name>A0A1W2H7N1_9BACT</name>
<keyword evidence="3" id="KW-1185">Reference proteome</keyword>
<keyword evidence="1" id="KW-0732">Signal</keyword>
<evidence type="ECO:0000313" key="2">
    <source>
        <dbReference type="EMBL" id="SMD44662.1"/>
    </source>
</evidence>
<evidence type="ECO:0000256" key="1">
    <source>
        <dbReference type="SAM" id="SignalP"/>
    </source>
</evidence>
<dbReference type="Proteomes" id="UP000192333">
    <property type="component" value="Chromosome I"/>
</dbReference>
<protein>
    <submittedName>
        <fullName evidence="2">Uncharacterized protein</fullName>
    </submittedName>
</protein>
<reference evidence="3" key="1">
    <citation type="submission" date="2017-04" db="EMBL/GenBank/DDBJ databases">
        <authorList>
            <person name="Varghese N."/>
            <person name="Submissions S."/>
        </authorList>
    </citation>
    <scope>NUCLEOTIDE SEQUENCE [LARGE SCALE GENOMIC DNA]</scope>
    <source>
        <strain evidence="3">DSM 16537</strain>
    </source>
</reference>
<accession>A0A1W2H7N1</accession>
<dbReference type="OrthoDB" id="826101at2"/>